<feature type="transmembrane region" description="Helical" evidence="1">
    <location>
        <begin position="65"/>
        <end position="84"/>
    </location>
</feature>
<keyword evidence="1" id="KW-0472">Membrane</keyword>
<name>A0ABP3REB8_9ACTN</name>
<evidence type="ECO:0000313" key="3">
    <source>
        <dbReference type="EMBL" id="GAA0605162.1"/>
    </source>
</evidence>
<keyword evidence="4" id="KW-1185">Reference proteome</keyword>
<dbReference type="Pfam" id="PF13559">
    <property type="entry name" value="DUF4129"/>
    <property type="match status" value="1"/>
</dbReference>
<dbReference type="RefSeq" id="WP_344601003.1">
    <property type="nucleotide sequence ID" value="NZ_BAAAHE010000004.1"/>
</dbReference>
<keyword evidence="1" id="KW-1133">Transmembrane helix</keyword>
<organism evidence="3 4">
    <name type="scientific">Sporichthya brevicatena</name>
    <dbReference type="NCBI Taxonomy" id="171442"/>
    <lineage>
        <taxon>Bacteria</taxon>
        <taxon>Bacillati</taxon>
        <taxon>Actinomycetota</taxon>
        <taxon>Actinomycetes</taxon>
        <taxon>Sporichthyales</taxon>
        <taxon>Sporichthyaceae</taxon>
        <taxon>Sporichthya</taxon>
    </lineage>
</organism>
<sequence length="227" mass="23984">MSGFATGALTVPVVPDPAAAREAAERELSDPTYRSQEPTLFERITDEILDRLGDLFNRTADNAPGGRWSLVLLTLLILLALWGLRARLGKLTTSGRRTAEVFGTTVRTAAEHHAEADRALAAGDLSAAVTERFRALVRGLEERGLLDPRPGRTANEAAEEGGRLLPGCAAPLRAAARVFDEVRYGGRTATVVGHDTVADADRAARAARPVARAAAAPDTWVAPGSGS</sequence>
<protein>
    <recommendedName>
        <fullName evidence="2">Protein-glutamine gamma-glutamyltransferase-like C-terminal domain-containing protein</fullName>
    </recommendedName>
</protein>
<dbReference type="InterPro" id="IPR025403">
    <property type="entry name" value="TgpA-like_C"/>
</dbReference>
<accession>A0ABP3REB8</accession>
<evidence type="ECO:0000313" key="4">
    <source>
        <dbReference type="Proteomes" id="UP001500957"/>
    </source>
</evidence>
<feature type="domain" description="Protein-glutamine gamma-glutamyltransferase-like C-terminal" evidence="2">
    <location>
        <begin position="132"/>
        <end position="202"/>
    </location>
</feature>
<gene>
    <name evidence="3" type="ORF">GCM10009547_03860</name>
</gene>
<evidence type="ECO:0000256" key="1">
    <source>
        <dbReference type="SAM" id="Phobius"/>
    </source>
</evidence>
<keyword evidence="1" id="KW-0812">Transmembrane</keyword>
<dbReference type="EMBL" id="BAAAHE010000004">
    <property type="protein sequence ID" value="GAA0605162.1"/>
    <property type="molecule type" value="Genomic_DNA"/>
</dbReference>
<evidence type="ECO:0000259" key="2">
    <source>
        <dbReference type="Pfam" id="PF13559"/>
    </source>
</evidence>
<proteinExistence type="predicted"/>
<reference evidence="4" key="1">
    <citation type="journal article" date="2019" name="Int. J. Syst. Evol. Microbiol.">
        <title>The Global Catalogue of Microorganisms (GCM) 10K type strain sequencing project: providing services to taxonomists for standard genome sequencing and annotation.</title>
        <authorList>
            <consortium name="The Broad Institute Genomics Platform"/>
            <consortium name="The Broad Institute Genome Sequencing Center for Infectious Disease"/>
            <person name="Wu L."/>
            <person name="Ma J."/>
        </authorList>
    </citation>
    <scope>NUCLEOTIDE SEQUENCE [LARGE SCALE GENOMIC DNA]</scope>
    <source>
        <strain evidence="4">JCM 10671</strain>
    </source>
</reference>
<comment type="caution">
    <text evidence="3">The sequence shown here is derived from an EMBL/GenBank/DDBJ whole genome shotgun (WGS) entry which is preliminary data.</text>
</comment>
<dbReference type="Proteomes" id="UP001500957">
    <property type="component" value="Unassembled WGS sequence"/>
</dbReference>